<dbReference type="AlphaFoldDB" id="A0A6G1F764"/>
<comment type="caution">
    <text evidence="2">The sequence shown here is derived from an EMBL/GenBank/DDBJ whole genome shotgun (WGS) entry which is preliminary data.</text>
</comment>
<protein>
    <submittedName>
        <fullName evidence="2">Uncharacterized protein</fullName>
    </submittedName>
</protein>
<feature type="region of interest" description="Disordered" evidence="1">
    <location>
        <begin position="54"/>
        <end position="83"/>
    </location>
</feature>
<evidence type="ECO:0000313" key="3">
    <source>
        <dbReference type="Proteomes" id="UP000479710"/>
    </source>
</evidence>
<feature type="compositionally biased region" description="Polar residues" evidence="1">
    <location>
        <begin position="74"/>
        <end position="83"/>
    </location>
</feature>
<sequence length="83" mass="8914">MAFDKVLRFACDGLRFPCCNLLPAVLTRFKLELLQLSPSGFMHRPCNPLTALSARGVSPKAASPTEDLGLYGSGNESGMVQAE</sequence>
<dbReference type="EMBL" id="SPHZ02000001">
    <property type="protein sequence ID" value="KAF0932730.1"/>
    <property type="molecule type" value="Genomic_DNA"/>
</dbReference>
<organism evidence="2 3">
    <name type="scientific">Oryza meyeriana var. granulata</name>
    <dbReference type="NCBI Taxonomy" id="110450"/>
    <lineage>
        <taxon>Eukaryota</taxon>
        <taxon>Viridiplantae</taxon>
        <taxon>Streptophyta</taxon>
        <taxon>Embryophyta</taxon>
        <taxon>Tracheophyta</taxon>
        <taxon>Spermatophyta</taxon>
        <taxon>Magnoliopsida</taxon>
        <taxon>Liliopsida</taxon>
        <taxon>Poales</taxon>
        <taxon>Poaceae</taxon>
        <taxon>BOP clade</taxon>
        <taxon>Oryzoideae</taxon>
        <taxon>Oryzeae</taxon>
        <taxon>Oryzinae</taxon>
        <taxon>Oryza</taxon>
        <taxon>Oryza meyeriana</taxon>
    </lineage>
</organism>
<evidence type="ECO:0000313" key="2">
    <source>
        <dbReference type="EMBL" id="KAF0932730.1"/>
    </source>
</evidence>
<name>A0A6G1F764_9ORYZ</name>
<accession>A0A6G1F764</accession>
<dbReference type="Proteomes" id="UP000479710">
    <property type="component" value="Unassembled WGS sequence"/>
</dbReference>
<gene>
    <name evidence="2" type="ORF">E2562_012074</name>
</gene>
<evidence type="ECO:0000256" key="1">
    <source>
        <dbReference type="SAM" id="MobiDB-lite"/>
    </source>
</evidence>
<reference evidence="2 3" key="1">
    <citation type="submission" date="2019-11" db="EMBL/GenBank/DDBJ databases">
        <title>Whole genome sequence of Oryza granulata.</title>
        <authorList>
            <person name="Li W."/>
        </authorList>
    </citation>
    <scope>NUCLEOTIDE SEQUENCE [LARGE SCALE GENOMIC DNA]</scope>
    <source>
        <strain evidence="3">cv. Menghai</strain>
        <tissue evidence="2">Leaf</tissue>
    </source>
</reference>
<proteinExistence type="predicted"/>
<keyword evidence="3" id="KW-1185">Reference proteome</keyword>